<protein>
    <recommendedName>
        <fullName evidence="3">GNAT family N-acetyltransferase</fullName>
    </recommendedName>
</protein>
<dbReference type="Proteomes" id="UP000233425">
    <property type="component" value="Unassembled WGS sequence"/>
</dbReference>
<dbReference type="RefSeq" id="WP_101028334.1">
    <property type="nucleotide sequence ID" value="NZ_CABMMZ010000016.1"/>
</dbReference>
<reference evidence="1" key="1">
    <citation type="journal article" date="2018" name="Environ. Microbiol.">
        <title>Sporulation capability and amylosome conservation among diverse human colonic and rumen isolates of the keystone starch-degrader Ruminococcus bromii.</title>
        <authorList>
            <person name="Mukhopadhya I."/>
            <person name="Morais S."/>
            <person name="Laverde-Gomez J."/>
            <person name="Sheridan P.O."/>
            <person name="Walker A.W."/>
            <person name="Kelly W."/>
            <person name="Klieve A.V."/>
            <person name="Ouwerkerk D."/>
            <person name="Duncan S.H."/>
            <person name="Louis P."/>
            <person name="Koropatkin N."/>
            <person name="Cockburn D."/>
            <person name="Kibler R."/>
            <person name="Cooper P.J."/>
            <person name="Sandoval C."/>
            <person name="Crost E."/>
            <person name="Juge N."/>
            <person name="Bayer E.A."/>
            <person name="Flint H.J."/>
        </authorList>
    </citation>
    <scope>NUCLEOTIDE SEQUENCE [LARGE SCALE GENOMIC DNA]</scope>
    <source>
        <strain evidence="1">ATCC 27255</strain>
    </source>
</reference>
<gene>
    <name evidence="1" type="ORF">RBATCC27255_00187</name>
</gene>
<name>A0A2N0V0F4_9FIRM</name>
<organism evidence="1 2">
    <name type="scientific">Ruminococcus bromii</name>
    <dbReference type="NCBI Taxonomy" id="40518"/>
    <lineage>
        <taxon>Bacteria</taxon>
        <taxon>Bacillati</taxon>
        <taxon>Bacillota</taxon>
        <taxon>Clostridia</taxon>
        <taxon>Eubacteriales</taxon>
        <taxon>Oscillospiraceae</taxon>
        <taxon>Ruminococcus</taxon>
    </lineage>
</organism>
<evidence type="ECO:0000313" key="2">
    <source>
        <dbReference type="Proteomes" id="UP000233425"/>
    </source>
</evidence>
<keyword evidence="2" id="KW-1185">Reference proteome</keyword>
<evidence type="ECO:0000313" key="1">
    <source>
        <dbReference type="EMBL" id="PKD32712.1"/>
    </source>
</evidence>
<proteinExistence type="predicted"/>
<dbReference type="SUPFAM" id="SSF55729">
    <property type="entry name" value="Acyl-CoA N-acyltransferases (Nat)"/>
    <property type="match status" value="1"/>
</dbReference>
<dbReference type="InterPro" id="IPR016181">
    <property type="entry name" value="Acyl_CoA_acyltransferase"/>
</dbReference>
<dbReference type="AlphaFoldDB" id="A0A2N0V0F4"/>
<dbReference type="Gene3D" id="3.40.630.30">
    <property type="match status" value="1"/>
</dbReference>
<sequence length="156" mass="18323">MGFEEVKKFKYKFKRISSINIELIEEFSCGLEELDKKLIQMKENDEGTTFVFLDETNGQIIGYCTYCASGLKKAYENDSITYPAAEIKYFAIDKTYQHKSYDDDFKFSDLMLCEVLKKLIEISEEAISFDYILLYSVPEAVNFYKRNGFCEFTEFM</sequence>
<accession>A0A2N0V0F4</accession>
<dbReference type="EMBL" id="NNSR01000016">
    <property type="protein sequence ID" value="PKD32712.1"/>
    <property type="molecule type" value="Genomic_DNA"/>
</dbReference>
<evidence type="ECO:0008006" key="3">
    <source>
        <dbReference type="Google" id="ProtNLM"/>
    </source>
</evidence>
<comment type="caution">
    <text evidence="1">The sequence shown here is derived from an EMBL/GenBank/DDBJ whole genome shotgun (WGS) entry which is preliminary data.</text>
</comment>